<proteinExistence type="predicted"/>
<sequence length="157" mass="17616">MVTLDSFGPFFDLPDGGPFVMKSMIPLKMAGVPFVEDRGGLFRAPKGKSPFIDEFGEIVAVSPLIRLHVERKYGYDFDMGLTPEQRAIAWAAEKLCEDHICWRILCDRWGDDANFAQEPARRAMSARRSPGFPEKKPAKWRAKAAFRGTVLHGCQAV</sequence>
<dbReference type="InterPro" id="IPR050931">
    <property type="entry name" value="Mito_Protein_Transport_Metaxin"/>
</dbReference>
<keyword evidence="2" id="KW-0808">Transferase</keyword>
<keyword evidence="3" id="KW-1185">Reference proteome</keyword>
<dbReference type="EMBL" id="FYDG01000007">
    <property type="protein sequence ID" value="SNB76245.1"/>
    <property type="molecule type" value="Genomic_DNA"/>
</dbReference>
<dbReference type="OrthoDB" id="7664269at2"/>
<organism evidence="2 3">
    <name type="scientific">Rhodoblastus acidophilus</name>
    <name type="common">Rhodopseudomonas acidophila</name>
    <dbReference type="NCBI Taxonomy" id="1074"/>
    <lineage>
        <taxon>Bacteria</taxon>
        <taxon>Pseudomonadati</taxon>
        <taxon>Pseudomonadota</taxon>
        <taxon>Alphaproteobacteria</taxon>
        <taxon>Hyphomicrobiales</taxon>
        <taxon>Rhodoblastaceae</taxon>
        <taxon>Rhodoblastus</taxon>
    </lineage>
</organism>
<reference evidence="3" key="1">
    <citation type="submission" date="2017-06" db="EMBL/GenBank/DDBJ databases">
        <authorList>
            <person name="Varghese N."/>
            <person name="Submissions S."/>
        </authorList>
    </citation>
    <scope>NUCLEOTIDE SEQUENCE [LARGE SCALE GENOMIC DNA]</scope>
    <source>
        <strain evidence="3">DSM 137</strain>
    </source>
</reference>
<evidence type="ECO:0000313" key="3">
    <source>
        <dbReference type="Proteomes" id="UP000198418"/>
    </source>
</evidence>
<protein>
    <submittedName>
        <fullName evidence="2">Glutathione S-transferase-like protein</fullName>
    </submittedName>
</protein>
<gene>
    <name evidence="2" type="ORF">SAMN06265338_107129</name>
</gene>
<evidence type="ECO:0000259" key="1">
    <source>
        <dbReference type="Pfam" id="PF17172"/>
    </source>
</evidence>
<evidence type="ECO:0000313" key="2">
    <source>
        <dbReference type="EMBL" id="SNB76245.1"/>
    </source>
</evidence>
<dbReference type="PANTHER" id="PTHR12289:SF41">
    <property type="entry name" value="FAILED AXON CONNECTIONS-RELATED"/>
    <property type="match status" value="1"/>
</dbReference>
<feature type="domain" description="Thioredoxin-like fold" evidence="1">
    <location>
        <begin position="18"/>
        <end position="114"/>
    </location>
</feature>
<dbReference type="PANTHER" id="PTHR12289">
    <property type="entry name" value="METAXIN RELATED"/>
    <property type="match status" value="1"/>
</dbReference>
<dbReference type="AlphaFoldDB" id="A0A212RU42"/>
<dbReference type="Pfam" id="PF17172">
    <property type="entry name" value="GST_N_4"/>
    <property type="match status" value="1"/>
</dbReference>
<dbReference type="GO" id="GO:0016740">
    <property type="term" value="F:transferase activity"/>
    <property type="evidence" value="ECO:0007669"/>
    <property type="project" value="UniProtKB-KW"/>
</dbReference>
<dbReference type="InterPro" id="IPR012336">
    <property type="entry name" value="Thioredoxin-like_fold"/>
</dbReference>
<accession>A0A212RU42</accession>
<name>A0A212RU42_RHOAC</name>
<dbReference type="Proteomes" id="UP000198418">
    <property type="component" value="Unassembled WGS sequence"/>
</dbReference>